<feature type="domain" description="Phosphatidic acid phosphatase type 2/haloperoxidase" evidence="2">
    <location>
        <begin position="118"/>
        <end position="190"/>
    </location>
</feature>
<gene>
    <name evidence="3" type="ORF">MOPEL_099_00620</name>
</gene>
<feature type="transmembrane region" description="Helical" evidence="1">
    <location>
        <begin position="147"/>
        <end position="168"/>
    </location>
</feature>
<dbReference type="SUPFAM" id="SSF48317">
    <property type="entry name" value="Acid phosphatase/Vanadium-dependent haloperoxidase"/>
    <property type="match status" value="1"/>
</dbReference>
<evidence type="ECO:0000313" key="3">
    <source>
        <dbReference type="EMBL" id="GAB49262.1"/>
    </source>
</evidence>
<dbReference type="STRING" id="1089455.MOPEL_099_00620"/>
<dbReference type="OrthoDB" id="3240395at2"/>
<dbReference type="RefSeq" id="WP_009760532.1">
    <property type="nucleotide sequence ID" value="NZ_BAFE01000076.1"/>
</dbReference>
<dbReference type="Gene3D" id="1.20.144.10">
    <property type="entry name" value="Phosphatidic acid phosphatase type 2/haloperoxidase"/>
    <property type="match status" value="1"/>
</dbReference>
<proteinExistence type="predicted"/>
<feature type="transmembrane region" description="Helical" evidence="1">
    <location>
        <begin position="249"/>
        <end position="274"/>
    </location>
</feature>
<protein>
    <recommendedName>
        <fullName evidence="2">Phosphatidic acid phosphatase type 2/haloperoxidase domain-containing protein</fullName>
    </recommendedName>
</protein>
<dbReference type="Pfam" id="PF01569">
    <property type="entry name" value="PAP2"/>
    <property type="match status" value="1"/>
</dbReference>
<dbReference type="InterPro" id="IPR000326">
    <property type="entry name" value="PAP2/HPO"/>
</dbReference>
<keyword evidence="1" id="KW-0812">Transmembrane</keyword>
<keyword evidence="1" id="KW-1133">Transmembrane helix</keyword>
<dbReference type="AlphaFoldDB" id="H5UU54"/>
<accession>H5UU54</accession>
<dbReference type="eggNOG" id="COG0671">
    <property type="taxonomic scope" value="Bacteria"/>
</dbReference>
<feature type="transmembrane region" description="Helical" evidence="1">
    <location>
        <begin position="12"/>
        <end position="33"/>
    </location>
</feature>
<feature type="transmembrane region" description="Helical" evidence="1">
    <location>
        <begin position="221"/>
        <end position="243"/>
    </location>
</feature>
<organism evidence="3 4">
    <name type="scientific">Mobilicoccus pelagius NBRC 104925</name>
    <dbReference type="NCBI Taxonomy" id="1089455"/>
    <lineage>
        <taxon>Bacteria</taxon>
        <taxon>Bacillati</taxon>
        <taxon>Actinomycetota</taxon>
        <taxon>Actinomycetes</taxon>
        <taxon>Micrococcales</taxon>
        <taxon>Dermatophilaceae</taxon>
        <taxon>Mobilicoccus</taxon>
    </lineage>
</organism>
<feature type="transmembrane region" description="Helical" evidence="1">
    <location>
        <begin position="58"/>
        <end position="80"/>
    </location>
</feature>
<keyword evidence="4" id="KW-1185">Reference proteome</keyword>
<comment type="caution">
    <text evidence="3">The sequence shown here is derived from an EMBL/GenBank/DDBJ whole genome shotgun (WGS) entry which is preliminary data.</text>
</comment>
<dbReference type="Proteomes" id="UP000004367">
    <property type="component" value="Unassembled WGS sequence"/>
</dbReference>
<evidence type="ECO:0000256" key="1">
    <source>
        <dbReference type="SAM" id="Phobius"/>
    </source>
</evidence>
<dbReference type="InterPro" id="IPR036938">
    <property type="entry name" value="PAP2/HPO_sf"/>
</dbReference>
<dbReference type="PROSITE" id="PS51257">
    <property type="entry name" value="PROKAR_LIPOPROTEIN"/>
    <property type="match status" value="1"/>
</dbReference>
<evidence type="ECO:0000313" key="4">
    <source>
        <dbReference type="Proteomes" id="UP000004367"/>
    </source>
</evidence>
<feature type="transmembrane region" description="Helical" evidence="1">
    <location>
        <begin position="174"/>
        <end position="192"/>
    </location>
</feature>
<reference evidence="3 4" key="1">
    <citation type="submission" date="2012-02" db="EMBL/GenBank/DDBJ databases">
        <title>Whole genome shotgun sequence of Mobilicoccus pelagius NBRC 104925.</title>
        <authorList>
            <person name="Yoshida Y."/>
            <person name="Hosoyama A."/>
            <person name="Tsuchikane K."/>
            <person name="Katsumata H."/>
            <person name="Yamazaki S."/>
            <person name="Fujita N."/>
        </authorList>
    </citation>
    <scope>NUCLEOTIDE SEQUENCE [LARGE SCALE GENOMIC DNA]</scope>
    <source>
        <strain evidence="3 4">NBRC 104925</strain>
    </source>
</reference>
<sequence>MGRIDARGIGRWLVALGGAAVAACVVLVVWTHLGQRADERSRWSVAVPWRTSRILSEWLGLVSVEFIAVVLAVVVLLALARRRASRAFAALLVVAGANVTTQVLKAVLPRPDHGIGVDNTLPSGHVTVVTSLVLATLLVVPASWRRVVALLAAGAGTLTGAAVLLQRWHRPSDVIAAYGVCAVFAGLGLLLADRTSRRVDSAWTQPLRLPRGAASALARHALPTFGGAALAGVFLLLAGLVTHGEASNVVVGGVVLTAMGVVCATLVGLTAAGLDVLPAAPERTVDARR</sequence>
<feature type="transmembrane region" description="Helical" evidence="1">
    <location>
        <begin position="87"/>
        <end position="108"/>
    </location>
</feature>
<dbReference type="EMBL" id="BAFE01000076">
    <property type="protein sequence ID" value="GAB49262.1"/>
    <property type="molecule type" value="Genomic_DNA"/>
</dbReference>
<name>H5UU54_9MICO</name>
<feature type="transmembrane region" description="Helical" evidence="1">
    <location>
        <begin position="120"/>
        <end position="140"/>
    </location>
</feature>
<evidence type="ECO:0000259" key="2">
    <source>
        <dbReference type="Pfam" id="PF01569"/>
    </source>
</evidence>
<keyword evidence="1" id="KW-0472">Membrane</keyword>